<evidence type="ECO:0000256" key="5">
    <source>
        <dbReference type="ARBA" id="ARBA00022499"/>
    </source>
</evidence>
<dbReference type="PROSITE" id="PS50102">
    <property type="entry name" value="RRM"/>
    <property type="match status" value="1"/>
</dbReference>
<evidence type="ECO:0000256" key="12">
    <source>
        <dbReference type="PROSITE-ProRule" id="PRU00176"/>
    </source>
</evidence>
<keyword evidence="9 12" id="KW-0694">RNA-binding</keyword>
<protein>
    <submittedName>
        <fullName evidence="15">Heterogeneous nuclear ribonucleoprotein A/B</fullName>
    </submittedName>
</protein>
<evidence type="ECO:0000256" key="6">
    <source>
        <dbReference type="ARBA" id="ARBA00022553"/>
    </source>
</evidence>
<dbReference type="InterPro" id="IPR000504">
    <property type="entry name" value="RRM_dom"/>
</dbReference>
<keyword evidence="8" id="KW-0832">Ubl conjugation</keyword>
<keyword evidence="16" id="KW-1185">Reference proteome</keyword>
<dbReference type="InterPro" id="IPR012677">
    <property type="entry name" value="Nucleotide-bd_a/b_plait_sf"/>
</dbReference>
<dbReference type="FunFam" id="3.30.70.330:FF:000186">
    <property type="entry name" value="heterogeneous nuclear ribonucleoprotein A/B isoform X1"/>
    <property type="match status" value="1"/>
</dbReference>
<dbReference type="PANTHER" id="PTHR48033:SF1">
    <property type="entry name" value="HETEROGENEOUS NUCLEAR RIBONUCLEOPROTEIN A_B"/>
    <property type="match status" value="1"/>
</dbReference>
<name>A0A6G0I3C3_LARCR</name>
<dbReference type="SUPFAM" id="SSF54928">
    <property type="entry name" value="RNA-binding domain, RBD"/>
    <property type="match status" value="2"/>
</dbReference>
<dbReference type="GO" id="GO:0003723">
    <property type="term" value="F:RNA binding"/>
    <property type="evidence" value="ECO:0007669"/>
    <property type="project" value="UniProtKB-UniRule"/>
</dbReference>
<keyword evidence="7" id="KW-0677">Repeat</keyword>
<accession>A0A6G0I3C3</accession>
<dbReference type="GO" id="GO:0010468">
    <property type="term" value="P:regulation of gene expression"/>
    <property type="evidence" value="ECO:0007669"/>
    <property type="project" value="TreeGrafter"/>
</dbReference>
<comment type="caution">
    <text evidence="15">The sequence shown here is derived from an EMBL/GenBank/DDBJ whole genome shotgun (WGS) entry which is preliminary data.</text>
</comment>
<evidence type="ECO:0000256" key="11">
    <source>
        <dbReference type="ARBA" id="ARBA00023242"/>
    </source>
</evidence>
<evidence type="ECO:0000256" key="7">
    <source>
        <dbReference type="ARBA" id="ARBA00022737"/>
    </source>
</evidence>
<evidence type="ECO:0000256" key="1">
    <source>
        <dbReference type="ARBA" id="ARBA00004123"/>
    </source>
</evidence>
<dbReference type="AlphaFoldDB" id="A0A6G0I3C3"/>
<comment type="subcellular location">
    <subcellularLocation>
        <location evidence="2">Cytoplasm</location>
    </subcellularLocation>
    <subcellularLocation>
        <location evidence="1">Nucleus</location>
    </subcellularLocation>
</comment>
<dbReference type="SMART" id="SM00360">
    <property type="entry name" value="RRM"/>
    <property type="match status" value="1"/>
</dbReference>
<dbReference type="Pfam" id="PF08143">
    <property type="entry name" value="CBFNT"/>
    <property type="match status" value="1"/>
</dbReference>
<evidence type="ECO:0000313" key="15">
    <source>
        <dbReference type="EMBL" id="KAE8286028.1"/>
    </source>
</evidence>
<organism evidence="15 16">
    <name type="scientific">Larimichthys crocea</name>
    <name type="common">Large yellow croaker</name>
    <name type="synonym">Pseudosciaena crocea</name>
    <dbReference type="NCBI Taxonomy" id="215358"/>
    <lineage>
        <taxon>Eukaryota</taxon>
        <taxon>Metazoa</taxon>
        <taxon>Chordata</taxon>
        <taxon>Craniata</taxon>
        <taxon>Vertebrata</taxon>
        <taxon>Euteleostomi</taxon>
        <taxon>Actinopterygii</taxon>
        <taxon>Neopterygii</taxon>
        <taxon>Teleostei</taxon>
        <taxon>Neoteleostei</taxon>
        <taxon>Acanthomorphata</taxon>
        <taxon>Eupercaria</taxon>
        <taxon>Sciaenidae</taxon>
        <taxon>Larimichthys</taxon>
    </lineage>
</organism>
<keyword evidence="3" id="KW-0488">Methylation</keyword>
<keyword evidence="4" id="KW-0963">Cytoplasm</keyword>
<dbReference type="Proteomes" id="UP000424527">
    <property type="component" value="Unassembled WGS sequence"/>
</dbReference>
<dbReference type="InterPro" id="IPR012956">
    <property type="entry name" value="CARG-binding_factor_N"/>
</dbReference>
<keyword evidence="15" id="KW-0687">Ribonucleoprotein</keyword>
<evidence type="ECO:0000256" key="9">
    <source>
        <dbReference type="ARBA" id="ARBA00022884"/>
    </source>
</evidence>
<feature type="region of interest" description="Disordered" evidence="13">
    <location>
        <begin position="1"/>
        <end position="69"/>
    </location>
</feature>
<dbReference type="EMBL" id="REGW02000015">
    <property type="protein sequence ID" value="KAE8286028.1"/>
    <property type="molecule type" value="Genomic_DNA"/>
</dbReference>
<reference evidence="15 16" key="1">
    <citation type="submission" date="2019-07" db="EMBL/GenBank/DDBJ databases">
        <title>Chromosome genome assembly for large yellow croaker.</title>
        <authorList>
            <person name="Xiao S."/>
        </authorList>
    </citation>
    <scope>NUCLEOTIDE SEQUENCE [LARGE SCALE GENOMIC DNA]</scope>
    <source>
        <strain evidence="15">JMULYC20181020</strain>
        <tissue evidence="15">Muscle</tissue>
    </source>
</reference>
<dbReference type="InterPro" id="IPR035979">
    <property type="entry name" value="RBD_domain_sf"/>
</dbReference>
<sequence length="285" mass="31714">MSETEQQYMETSENGHEVDDDYNGADHTEEGIDESAANDCGEGEGPDADGNSQNGGTEGGQIDASKGEEDAGKMFVGGLSWDTSKKDLKDYFSKFEEHKLDGRVIDPKKAMAMKKDPVKKIFVGGLNPDTSKEVIQEYFGTFGEIETIELPQDPKTEKRRGFVFITYKEEAPVKKVMEKKYHNVGGSKCEIKIAQPKEVYQQQQYGARGYGGRGRGRGGQGQNWNQGYNNYWNQGYNQNYGYGQQGYGYGGYGNYDYSAGYYGYGGGYDYNQGNTSYGKTPRLQV</sequence>
<dbReference type="GO" id="GO:1990904">
    <property type="term" value="C:ribonucleoprotein complex"/>
    <property type="evidence" value="ECO:0007669"/>
    <property type="project" value="UniProtKB-KW"/>
</dbReference>
<proteinExistence type="predicted"/>
<dbReference type="Gene3D" id="3.30.70.330">
    <property type="match status" value="2"/>
</dbReference>
<evidence type="ECO:0000256" key="13">
    <source>
        <dbReference type="SAM" id="MobiDB-lite"/>
    </source>
</evidence>
<dbReference type="GO" id="GO:0000785">
    <property type="term" value="C:chromatin"/>
    <property type="evidence" value="ECO:0007669"/>
    <property type="project" value="TreeGrafter"/>
</dbReference>
<dbReference type="PANTHER" id="PTHR48033">
    <property type="entry name" value="RNA-BINDING (RRM/RBD/RNP MOTIFS) FAMILY PROTEIN"/>
    <property type="match status" value="1"/>
</dbReference>
<keyword evidence="11" id="KW-0539">Nucleus</keyword>
<keyword evidence="10" id="KW-0007">Acetylation</keyword>
<evidence type="ECO:0000256" key="10">
    <source>
        <dbReference type="ARBA" id="ARBA00022990"/>
    </source>
</evidence>
<dbReference type="Pfam" id="PF00076">
    <property type="entry name" value="RRM_1"/>
    <property type="match status" value="1"/>
</dbReference>
<evidence type="ECO:0000256" key="2">
    <source>
        <dbReference type="ARBA" id="ARBA00004496"/>
    </source>
</evidence>
<evidence type="ECO:0000256" key="3">
    <source>
        <dbReference type="ARBA" id="ARBA00022481"/>
    </source>
</evidence>
<keyword evidence="5" id="KW-1017">Isopeptide bond</keyword>
<dbReference type="GO" id="GO:0005654">
    <property type="term" value="C:nucleoplasm"/>
    <property type="evidence" value="ECO:0007669"/>
    <property type="project" value="TreeGrafter"/>
</dbReference>
<dbReference type="GO" id="GO:0005737">
    <property type="term" value="C:cytoplasm"/>
    <property type="evidence" value="ECO:0007669"/>
    <property type="project" value="UniProtKB-SubCell"/>
</dbReference>
<feature type="compositionally biased region" description="Polar residues" evidence="13">
    <location>
        <begin position="1"/>
        <end position="12"/>
    </location>
</feature>
<keyword evidence="6" id="KW-0597">Phosphoprotein</keyword>
<evidence type="ECO:0000256" key="8">
    <source>
        <dbReference type="ARBA" id="ARBA00022843"/>
    </source>
</evidence>
<evidence type="ECO:0000259" key="14">
    <source>
        <dbReference type="PROSITE" id="PS50102"/>
    </source>
</evidence>
<evidence type="ECO:0000313" key="16">
    <source>
        <dbReference type="Proteomes" id="UP000424527"/>
    </source>
</evidence>
<evidence type="ECO:0000256" key="4">
    <source>
        <dbReference type="ARBA" id="ARBA00022490"/>
    </source>
</evidence>
<dbReference type="GO" id="GO:0051252">
    <property type="term" value="P:regulation of RNA metabolic process"/>
    <property type="evidence" value="ECO:0007669"/>
    <property type="project" value="UniProtKB-ARBA"/>
</dbReference>
<dbReference type="GO" id="GO:0010557">
    <property type="term" value="P:positive regulation of macromolecule biosynthetic process"/>
    <property type="evidence" value="ECO:0007669"/>
    <property type="project" value="UniProtKB-ARBA"/>
</dbReference>
<gene>
    <name evidence="15" type="ORF">D5F01_LYC15708</name>
</gene>
<feature type="domain" description="RRM" evidence="14">
    <location>
        <begin position="119"/>
        <end position="196"/>
    </location>
</feature>